<dbReference type="Proteomes" id="UP000887569">
    <property type="component" value="Unplaced"/>
</dbReference>
<protein>
    <submittedName>
        <fullName evidence="3">Uncharacterized protein</fullName>
    </submittedName>
</protein>
<organism evidence="2 3">
    <name type="scientific">Parascaris univalens</name>
    <name type="common">Nematode worm</name>
    <dbReference type="NCBI Taxonomy" id="6257"/>
    <lineage>
        <taxon>Eukaryota</taxon>
        <taxon>Metazoa</taxon>
        <taxon>Ecdysozoa</taxon>
        <taxon>Nematoda</taxon>
        <taxon>Chromadorea</taxon>
        <taxon>Rhabditida</taxon>
        <taxon>Spirurina</taxon>
        <taxon>Ascaridomorpha</taxon>
        <taxon>Ascaridoidea</taxon>
        <taxon>Ascarididae</taxon>
        <taxon>Parascaris</taxon>
    </lineage>
</organism>
<reference evidence="3" key="1">
    <citation type="submission" date="2022-11" db="UniProtKB">
        <authorList>
            <consortium name="WormBaseParasite"/>
        </authorList>
    </citation>
    <scope>IDENTIFICATION</scope>
</reference>
<keyword evidence="1" id="KW-1133">Transmembrane helix</keyword>
<evidence type="ECO:0000313" key="3">
    <source>
        <dbReference type="WBParaSite" id="PgE194_g001_t07"/>
    </source>
</evidence>
<accession>A0A915A2E7</accession>
<dbReference type="WBParaSite" id="PgE194_g001_t07">
    <property type="protein sequence ID" value="PgE194_g001_t07"/>
    <property type="gene ID" value="PgE194_g001"/>
</dbReference>
<sequence>ASIPENFSSWICACCVVILFFFNLHEILRSVDFEAFIRKGNFIYLVVFLLNRKFFSRVSERIYRWVVVRSRIRQPMHRCNHYPLGTHAVKTQRREAWFPQRFPRSRRR</sequence>
<dbReference type="AlphaFoldDB" id="A0A915A2E7"/>
<feature type="transmembrane region" description="Helical" evidence="1">
    <location>
        <begin position="7"/>
        <end position="24"/>
    </location>
</feature>
<evidence type="ECO:0000256" key="1">
    <source>
        <dbReference type="SAM" id="Phobius"/>
    </source>
</evidence>
<keyword evidence="1" id="KW-0812">Transmembrane</keyword>
<keyword evidence="2" id="KW-1185">Reference proteome</keyword>
<feature type="transmembrane region" description="Helical" evidence="1">
    <location>
        <begin position="36"/>
        <end position="55"/>
    </location>
</feature>
<name>A0A915A2E7_PARUN</name>
<keyword evidence="1" id="KW-0472">Membrane</keyword>
<evidence type="ECO:0000313" key="2">
    <source>
        <dbReference type="Proteomes" id="UP000887569"/>
    </source>
</evidence>
<proteinExistence type="predicted"/>